<proteinExistence type="predicted"/>
<dbReference type="Pfam" id="PF14253">
    <property type="entry name" value="AbiH"/>
    <property type="match status" value="1"/>
</dbReference>
<organism evidence="1 2">
    <name type="scientific">Georgenia daeguensis</name>
    <dbReference type="NCBI Taxonomy" id="908355"/>
    <lineage>
        <taxon>Bacteria</taxon>
        <taxon>Bacillati</taxon>
        <taxon>Actinomycetota</taxon>
        <taxon>Actinomycetes</taxon>
        <taxon>Micrococcales</taxon>
        <taxon>Bogoriellaceae</taxon>
        <taxon>Georgenia</taxon>
    </lineage>
</organism>
<comment type="caution">
    <text evidence="1">The sequence shown here is derived from an EMBL/GenBank/DDBJ whole genome shotgun (WGS) entry which is preliminary data.</text>
</comment>
<keyword evidence="2" id="KW-1185">Reference proteome</keyword>
<evidence type="ECO:0000313" key="1">
    <source>
        <dbReference type="EMBL" id="GAA3514127.1"/>
    </source>
</evidence>
<gene>
    <name evidence="1" type="ORF">GCM10022262_42140</name>
</gene>
<accession>A0ABP6UN57</accession>
<dbReference type="InterPro" id="IPR025935">
    <property type="entry name" value="AbiH"/>
</dbReference>
<sequence>MKSLSEFLHDITDPEEFKEMKFPMETGTHYHLFNFLFVNFNYTTLLDNYVFLDQLQFKPRKYSTVDTNFTFRNDPRGHLHASNATDAGQSGYVLTDVVHPHGILSTPRSLLFGIDADDDYDKTQNHYNELRKPYWAQSNVLFKSHFAQTELFIIFGCSLGDSDGWWWRSVARAIAGGRAELIIYRRQDSDGHTVESVQARFLEAAGVDIRDPARADIERRIHVIIYDDSTPRVFLNTSREPV</sequence>
<dbReference type="EMBL" id="BAABBA010000053">
    <property type="protein sequence ID" value="GAA3514127.1"/>
    <property type="molecule type" value="Genomic_DNA"/>
</dbReference>
<evidence type="ECO:0000313" key="2">
    <source>
        <dbReference type="Proteomes" id="UP001499841"/>
    </source>
</evidence>
<name>A0ABP6UN57_9MICO</name>
<evidence type="ECO:0008006" key="3">
    <source>
        <dbReference type="Google" id="ProtNLM"/>
    </source>
</evidence>
<dbReference type="Proteomes" id="UP001499841">
    <property type="component" value="Unassembled WGS sequence"/>
</dbReference>
<reference evidence="2" key="1">
    <citation type="journal article" date="2019" name="Int. J. Syst. Evol. Microbiol.">
        <title>The Global Catalogue of Microorganisms (GCM) 10K type strain sequencing project: providing services to taxonomists for standard genome sequencing and annotation.</title>
        <authorList>
            <consortium name="The Broad Institute Genomics Platform"/>
            <consortium name="The Broad Institute Genome Sequencing Center for Infectious Disease"/>
            <person name="Wu L."/>
            <person name="Ma J."/>
        </authorList>
    </citation>
    <scope>NUCLEOTIDE SEQUENCE [LARGE SCALE GENOMIC DNA]</scope>
    <source>
        <strain evidence="2">JCM 17459</strain>
    </source>
</reference>
<protein>
    <recommendedName>
        <fullName evidence="3">SIR2-like domain-containing protein</fullName>
    </recommendedName>
</protein>